<keyword evidence="1" id="KW-0560">Oxidoreductase</keyword>
<dbReference type="PANTHER" id="PTHR20883:SF47">
    <property type="entry name" value="PHYTANOYL-COA DIOXYGENASE"/>
    <property type="match status" value="1"/>
</dbReference>
<evidence type="ECO:0000313" key="1">
    <source>
        <dbReference type="EMBL" id="SLN66828.1"/>
    </source>
</evidence>
<reference evidence="1 2" key="1">
    <citation type="submission" date="2017-03" db="EMBL/GenBank/DDBJ databases">
        <authorList>
            <person name="Afonso C.L."/>
            <person name="Miller P.J."/>
            <person name="Scott M.A."/>
            <person name="Spackman E."/>
            <person name="Goraichik I."/>
            <person name="Dimitrov K.M."/>
            <person name="Suarez D.L."/>
            <person name="Swayne D.E."/>
        </authorList>
    </citation>
    <scope>NUCLEOTIDE SEQUENCE [LARGE SCALE GENOMIC DNA]</scope>
    <source>
        <strain evidence="1 2">CECT 7691</strain>
    </source>
</reference>
<sequence length="281" mass="31687">MNKKPIRAITEQEIAAYREDGVVCLRKMFDAEWVEYLREAIQKDIARPGKLKRDVNRGGTGEFFSDTFVWKNIEDFEAFIFDSPSGEIAASLFGAEKVNMLFDQILIKEPGTSTGTLWHHDATYWPIKGHQVCTLWLALDNVSLANGAVEYVKGSHLWNHRYRPESFTGEATYQGQDLPGVPDVESMRDTLDIVHFDLEPGDCTIHHGLTLHGAPGNTSSSLRRRAYVSRWCGDDIVYDPRPNIQKMLYDPDIQPGGPLDCELFPVVWPDSAQSPRTSAVD</sequence>
<dbReference type="RefSeq" id="WP_085884400.1">
    <property type="nucleotide sequence ID" value="NZ_FWFR01000002.1"/>
</dbReference>
<dbReference type="InterPro" id="IPR008775">
    <property type="entry name" value="Phytyl_CoA_dOase-like"/>
</dbReference>
<accession>A0A1Y5TLH5</accession>
<gene>
    <name evidence="1" type="ORF">OCH7691_03094</name>
</gene>
<evidence type="ECO:0000313" key="2">
    <source>
        <dbReference type="Proteomes" id="UP000193200"/>
    </source>
</evidence>
<dbReference type="Proteomes" id="UP000193200">
    <property type="component" value="Unassembled WGS sequence"/>
</dbReference>
<dbReference type="InParanoid" id="A0A1Y5TLH5"/>
<dbReference type="SUPFAM" id="SSF51197">
    <property type="entry name" value="Clavaminate synthase-like"/>
    <property type="match status" value="1"/>
</dbReference>
<dbReference type="GO" id="GO:0005506">
    <property type="term" value="F:iron ion binding"/>
    <property type="evidence" value="ECO:0007669"/>
    <property type="project" value="UniProtKB-ARBA"/>
</dbReference>
<dbReference type="PANTHER" id="PTHR20883">
    <property type="entry name" value="PHYTANOYL-COA DIOXYGENASE DOMAIN CONTAINING 1"/>
    <property type="match status" value="1"/>
</dbReference>
<protein>
    <submittedName>
        <fullName evidence="1">Phytanoyl-CoA dioxygenase (PhyH)</fullName>
    </submittedName>
</protein>
<keyword evidence="1" id="KW-0223">Dioxygenase</keyword>
<dbReference type="OrthoDB" id="2560571at2"/>
<name>A0A1Y5TLH5_9PROT</name>
<keyword evidence="2" id="KW-1185">Reference proteome</keyword>
<organism evidence="1 2">
    <name type="scientific">Oceanibacterium hippocampi</name>
    <dbReference type="NCBI Taxonomy" id="745714"/>
    <lineage>
        <taxon>Bacteria</taxon>
        <taxon>Pseudomonadati</taxon>
        <taxon>Pseudomonadota</taxon>
        <taxon>Alphaproteobacteria</taxon>
        <taxon>Sneathiellales</taxon>
        <taxon>Sneathiellaceae</taxon>
        <taxon>Oceanibacterium</taxon>
    </lineage>
</organism>
<dbReference type="EMBL" id="FWFR01000002">
    <property type="protein sequence ID" value="SLN66828.1"/>
    <property type="molecule type" value="Genomic_DNA"/>
</dbReference>
<dbReference type="GO" id="GO:0016706">
    <property type="term" value="F:2-oxoglutarate-dependent dioxygenase activity"/>
    <property type="evidence" value="ECO:0007669"/>
    <property type="project" value="UniProtKB-ARBA"/>
</dbReference>
<dbReference type="Pfam" id="PF05721">
    <property type="entry name" value="PhyH"/>
    <property type="match status" value="1"/>
</dbReference>
<dbReference type="Gene3D" id="2.60.120.620">
    <property type="entry name" value="q2cbj1_9rhob like domain"/>
    <property type="match status" value="1"/>
</dbReference>
<dbReference type="AlphaFoldDB" id="A0A1Y5TLH5"/>
<proteinExistence type="predicted"/>